<accession>A0AAD6VCN7</accession>
<dbReference type="PROSITE" id="PS51257">
    <property type="entry name" value="PROKAR_LIPOPROTEIN"/>
    <property type="match status" value="1"/>
</dbReference>
<evidence type="ECO:0000256" key="2">
    <source>
        <dbReference type="SAM" id="Phobius"/>
    </source>
</evidence>
<proteinExistence type="predicted"/>
<feature type="transmembrane region" description="Helical" evidence="2">
    <location>
        <begin position="95"/>
        <end position="115"/>
    </location>
</feature>
<dbReference type="PANTHER" id="PTHR40465:SF1">
    <property type="entry name" value="DUF6534 DOMAIN-CONTAINING PROTEIN"/>
    <property type="match status" value="1"/>
</dbReference>
<dbReference type="Pfam" id="PF20152">
    <property type="entry name" value="DUF6534"/>
    <property type="match status" value="1"/>
</dbReference>
<keyword evidence="2" id="KW-0472">Membrane</keyword>
<feature type="transmembrane region" description="Helical" evidence="2">
    <location>
        <begin position="204"/>
        <end position="228"/>
    </location>
</feature>
<feature type="transmembrane region" description="Helical" evidence="2">
    <location>
        <begin position="162"/>
        <end position="183"/>
    </location>
</feature>
<dbReference type="PANTHER" id="PTHR40465">
    <property type="entry name" value="CHROMOSOME 1, WHOLE GENOME SHOTGUN SEQUENCE"/>
    <property type="match status" value="1"/>
</dbReference>
<dbReference type="AlphaFoldDB" id="A0AAD6VCN7"/>
<feature type="transmembrane region" description="Helical" evidence="2">
    <location>
        <begin position="127"/>
        <end position="150"/>
    </location>
</feature>
<evidence type="ECO:0000313" key="5">
    <source>
        <dbReference type="Proteomes" id="UP001219525"/>
    </source>
</evidence>
<evidence type="ECO:0000256" key="1">
    <source>
        <dbReference type="SAM" id="MobiDB-lite"/>
    </source>
</evidence>
<feature type="domain" description="DUF6534" evidence="3">
    <location>
        <begin position="173"/>
        <end position="259"/>
    </location>
</feature>
<protein>
    <recommendedName>
        <fullName evidence="3">DUF6534 domain-containing protein</fullName>
    </recommendedName>
</protein>
<reference evidence="4" key="1">
    <citation type="submission" date="2023-03" db="EMBL/GenBank/DDBJ databases">
        <title>Massive genome expansion in bonnet fungi (Mycena s.s.) driven by repeated elements and novel gene families across ecological guilds.</title>
        <authorList>
            <consortium name="Lawrence Berkeley National Laboratory"/>
            <person name="Harder C.B."/>
            <person name="Miyauchi S."/>
            <person name="Viragh M."/>
            <person name="Kuo A."/>
            <person name="Thoen E."/>
            <person name="Andreopoulos B."/>
            <person name="Lu D."/>
            <person name="Skrede I."/>
            <person name="Drula E."/>
            <person name="Henrissat B."/>
            <person name="Morin E."/>
            <person name="Kohler A."/>
            <person name="Barry K."/>
            <person name="LaButti K."/>
            <person name="Morin E."/>
            <person name="Salamov A."/>
            <person name="Lipzen A."/>
            <person name="Mereny Z."/>
            <person name="Hegedus B."/>
            <person name="Baldrian P."/>
            <person name="Stursova M."/>
            <person name="Weitz H."/>
            <person name="Taylor A."/>
            <person name="Grigoriev I.V."/>
            <person name="Nagy L.G."/>
            <person name="Martin F."/>
            <person name="Kauserud H."/>
        </authorList>
    </citation>
    <scope>NUCLEOTIDE SEQUENCE</scope>
    <source>
        <strain evidence="4">9144</strain>
    </source>
</reference>
<name>A0AAD6VCN7_9AGAR</name>
<dbReference type="Proteomes" id="UP001219525">
    <property type="component" value="Unassembled WGS sequence"/>
</dbReference>
<feature type="transmembrane region" description="Helical" evidence="2">
    <location>
        <begin position="12"/>
        <end position="36"/>
    </location>
</feature>
<feature type="transmembrane region" description="Helical" evidence="2">
    <location>
        <begin position="234"/>
        <end position="257"/>
    </location>
</feature>
<evidence type="ECO:0000313" key="4">
    <source>
        <dbReference type="EMBL" id="KAJ7207520.1"/>
    </source>
</evidence>
<feature type="compositionally biased region" description="Basic and acidic residues" evidence="1">
    <location>
        <begin position="292"/>
        <end position="307"/>
    </location>
</feature>
<comment type="caution">
    <text evidence="4">The sequence shown here is derived from an EMBL/GenBank/DDBJ whole genome shotgun (WGS) entry which is preliminary data.</text>
</comment>
<evidence type="ECO:0000259" key="3">
    <source>
        <dbReference type="Pfam" id="PF20152"/>
    </source>
</evidence>
<organism evidence="4 5">
    <name type="scientific">Mycena pura</name>
    <dbReference type="NCBI Taxonomy" id="153505"/>
    <lineage>
        <taxon>Eukaryota</taxon>
        <taxon>Fungi</taxon>
        <taxon>Dikarya</taxon>
        <taxon>Basidiomycota</taxon>
        <taxon>Agaricomycotina</taxon>
        <taxon>Agaricomycetes</taxon>
        <taxon>Agaricomycetidae</taxon>
        <taxon>Agaricales</taxon>
        <taxon>Marasmiineae</taxon>
        <taxon>Mycenaceae</taxon>
        <taxon>Mycena</taxon>
    </lineage>
</organism>
<keyword evidence="2" id="KW-0812">Transmembrane</keyword>
<feature type="transmembrane region" description="Helical" evidence="2">
    <location>
        <begin position="48"/>
        <end position="75"/>
    </location>
</feature>
<dbReference type="EMBL" id="JARJCW010000036">
    <property type="protein sequence ID" value="KAJ7207520.1"/>
    <property type="molecule type" value="Genomic_DNA"/>
</dbReference>
<keyword evidence="2" id="KW-1133">Transmembrane helix</keyword>
<feature type="region of interest" description="Disordered" evidence="1">
    <location>
        <begin position="283"/>
        <end position="311"/>
    </location>
</feature>
<dbReference type="InterPro" id="IPR045339">
    <property type="entry name" value="DUF6534"/>
</dbReference>
<gene>
    <name evidence="4" type="ORF">GGX14DRAFT_698190</name>
</gene>
<keyword evidence="5" id="KW-1185">Reference proteome</keyword>
<sequence>MVQDKGMHSTVGAALAGCLISVGLSAVLGFQTFLYFQVFPMDKFKYKLLVGVLFLVTWVWLFDAAHTILICTSIWQYAVNNFTNPNFVEEIVPTLAINVAMTAITTVTVNVFYAWRIHKMSNGNWALTWLIGALLFARTGLALVTTVEMILTKTFANFAANFNTVLTAGLSVSAATDIVVSLARYYYLRNLQQGYSGSQEMVDAVVVFTINDGCLTCAVVIATITCLLRMPDNFIWLGIYFTIAKLYSNSVLATLNLRNWYRHQRPMGIPLTHQRPQAFRSTITSHNASRVSSDRKRNNLRPTKEIDSPSPTMQVFVDQQVEYNVTVSHQRRDTEDARSLASM</sequence>